<comment type="caution">
    <text evidence="3">The sequence shown here is derived from an EMBL/GenBank/DDBJ whole genome shotgun (WGS) entry which is preliminary data.</text>
</comment>
<comment type="similarity">
    <text evidence="1">Belongs to the HesA/MoeB/ThiF family.</text>
</comment>
<dbReference type="GO" id="GO:0004792">
    <property type="term" value="F:thiosulfate-cyanide sulfurtransferase activity"/>
    <property type="evidence" value="ECO:0007669"/>
    <property type="project" value="TreeGrafter"/>
</dbReference>
<evidence type="ECO:0000313" key="4">
    <source>
        <dbReference type="Proteomes" id="UP000249522"/>
    </source>
</evidence>
<feature type="domain" description="THIF-type NAD/FAD binding fold" evidence="2">
    <location>
        <begin position="16"/>
        <end position="253"/>
    </location>
</feature>
<dbReference type="CDD" id="cd00757">
    <property type="entry name" value="ThiF_MoeB_HesA_family"/>
    <property type="match status" value="1"/>
</dbReference>
<keyword evidence="4" id="KW-1185">Reference proteome</keyword>
<dbReference type="Pfam" id="PF00899">
    <property type="entry name" value="ThiF"/>
    <property type="match status" value="1"/>
</dbReference>
<accession>A0A2W1LKW6</accession>
<dbReference type="RefSeq" id="WP_111147424.1">
    <property type="nucleotide sequence ID" value="NZ_QKRB01000045.1"/>
</dbReference>
<dbReference type="InterPro" id="IPR045886">
    <property type="entry name" value="ThiF/MoeB/HesA"/>
</dbReference>
<dbReference type="EMBL" id="QKRB01000045">
    <property type="protein sequence ID" value="PZD95124.1"/>
    <property type="molecule type" value="Genomic_DNA"/>
</dbReference>
<evidence type="ECO:0000313" key="3">
    <source>
        <dbReference type="EMBL" id="PZD95124.1"/>
    </source>
</evidence>
<evidence type="ECO:0000256" key="1">
    <source>
        <dbReference type="ARBA" id="ARBA00009919"/>
    </source>
</evidence>
<dbReference type="OrthoDB" id="9804286at2"/>
<dbReference type="GO" id="GO:0008146">
    <property type="term" value="F:sulfotransferase activity"/>
    <property type="evidence" value="ECO:0007669"/>
    <property type="project" value="TreeGrafter"/>
</dbReference>
<dbReference type="PANTHER" id="PTHR10953">
    <property type="entry name" value="UBIQUITIN-ACTIVATING ENZYME E1"/>
    <property type="match status" value="1"/>
</dbReference>
<dbReference type="PANTHER" id="PTHR10953:SF102">
    <property type="entry name" value="ADENYLYLTRANSFERASE AND SULFURTRANSFERASE MOCS3"/>
    <property type="match status" value="1"/>
</dbReference>
<dbReference type="Proteomes" id="UP000249522">
    <property type="component" value="Unassembled WGS sequence"/>
</dbReference>
<sequence>MSKQEPDQLLGGNERYSRQIRFGPIGREGQRRLSDATVLIVGVGALGASIAQHMVRAGVGSVRIVDRDYVELSNLQRQVLFDEDDAREALPKAVAAAAKLKRINSEVRVEAYAADVTAASAPGFAEGADLVLDGTDNAPTRLVLSDLCYRLGIPFLYGGATAASGMSGVFIPGETACLRCLIGGEDDGSTETCDTAGVISPTVDFVASLQAAEALKWLTGNHEAVRRTWLTAELWPFRIRELRMPPPGADCPVCGERHVRQTAGETAENNIIPGGSEADAGSAAVVLCGRDTVQVTMAGKPDMLKLRGELSQKGCRVEQNPYLLRTELPDSGIRLVIFPDGRVLVQGTSDLEEAVRLCNAYLPAASALLL</sequence>
<reference evidence="3 4" key="1">
    <citation type="submission" date="2018-06" db="EMBL/GenBank/DDBJ databases">
        <title>Paenibacillus imtechensis sp. nov.</title>
        <authorList>
            <person name="Pinnaka A.K."/>
            <person name="Singh H."/>
            <person name="Kaur M."/>
        </authorList>
    </citation>
    <scope>NUCLEOTIDE SEQUENCE [LARGE SCALE GENOMIC DNA]</scope>
    <source>
        <strain evidence="3 4">SMB1</strain>
    </source>
</reference>
<dbReference type="GO" id="GO:0005829">
    <property type="term" value="C:cytosol"/>
    <property type="evidence" value="ECO:0007669"/>
    <property type="project" value="TreeGrafter"/>
</dbReference>
<evidence type="ECO:0000259" key="2">
    <source>
        <dbReference type="Pfam" id="PF00899"/>
    </source>
</evidence>
<dbReference type="InterPro" id="IPR035985">
    <property type="entry name" value="Ubiquitin-activating_enz"/>
</dbReference>
<dbReference type="GO" id="GO:0008641">
    <property type="term" value="F:ubiquitin-like modifier activating enzyme activity"/>
    <property type="evidence" value="ECO:0007669"/>
    <property type="project" value="InterPro"/>
</dbReference>
<dbReference type="FunFam" id="3.40.50.720:FF:000080">
    <property type="entry name" value="Thiazole biosynthesis adenylyltransferase ThiF"/>
    <property type="match status" value="1"/>
</dbReference>
<dbReference type="GO" id="GO:0016779">
    <property type="term" value="F:nucleotidyltransferase activity"/>
    <property type="evidence" value="ECO:0007669"/>
    <property type="project" value="TreeGrafter"/>
</dbReference>
<organism evidence="3 4">
    <name type="scientific">Paenibacillus sambharensis</name>
    <dbReference type="NCBI Taxonomy" id="1803190"/>
    <lineage>
        <taxon>Bacteria</taxon>
        <taxon>Bacillati</taxon>
        <taxon>Bacillota</taxon>
        <taxon>Bacilli</taxon>
        <taxon>Bacillales</taxon>
        <taxon>Paenibacillaceae</taxon>
        <taxon>Paenibacillus</taxon>
    </lineage>
</organism>
<name>A0A2W1LKW6_9BACL</name>
<proteinExistence type="inferred from homology"/>
<gene>
    <name evidence="3" type="ORF">DNH61_14645</name>
</gene>
<protein>
    <submittedName>
        <fullName evidence="3">Thiamine biosynthesis protein ThiF</fullName>
    </submittedName>
</protein>
<dbReference type="InterPro" id="IPR000594">
    <property type="entry name" value="ThiF_NAD_FAD-bd"/>
</dbReference>
<dbReference type="AlphaFoldDB" id="A0A2W1LKW6"/>
<dbReference type="Gene3D" id="3.40.50.720">
    <property type="entry name" value="NAD(P)-binding Rossmann-like Domain"/>
    <property type="match status" value="1"/>
</dbReference>
<dbReference type="SUPFAM" id="SSF69572">
    <property type="entry name" value="Activating enzymes of the ubiquitin-like proteins"/>
    <property type="match status" value="1"/>
</dbReference>